<evidence type="ECO:0000256" key="1">
    <source>
        <dbReference type="SAM" id="Coils"/>
    </source>
</evidence>
<protein>
    <submittedName>
        <fullName evidence="2">Uncharacterized protein</fullName>
    </submittedName>
</protein>
<feature type="coiled-coil region" evidence="1">
    <location>
        <begin position="257"/>
        <end position="284"/>
    </location>
</feature>
<name>A0A1R0GQZ2_9FUNG</name>
<keyword evidence="3" id="KW-1185">Reference proteome</keyword>
<evidence type="ECO:0000313" key="2">
    <source>
        <dbReference type="EMBL" id="OLY79296.1"/>
    </source>
</evidence>
<evidence type="ECO:0000313" key="3">
    <source>
        <dbReference type="Proteomes" id="UP000187455"/>
    </source>
</evidence>
<comment type="caution">
    <text evidence="2">The sequence shown here is derived from an EMBL/GenBank/DDBJ whole genome shotgun (WGS) entry which is preliminary data.</text>
</comment>
<accession>A0A1R0GQZ2</accession>
<reference evidence="2 3" key="1">
    <citation type="journal article" date="2016" name="Mol. Biol. Evol.">
        <title>Genome-Wide Survey of Gut Fungi (Harpellales) Reveals the First Horizontally Transferred Ubiquitin Gene from a Mosquito Host.</title>
        <authorList>
            <person name="Wang Y."/>
            <person name="White M.M."/>
            <person name="Kvist S."/>
            <person name="Moncalvo J.M."/>
        </authorList>
    </citation>
    <scope>NUCLEOTIDE SEQUENCE [LARGE SCALE GENOMIC DNA]</scope>
    <source>
        <strain evidence="2 3">ALG-7-W6</strain>
    </source>
</reference>
<gene>
    <name evidence="2" type="ORF">AYI68_g6635</name>
</gene>
<dbReference type="EMBL" id="LSSL01004651">
    <property type="protein sequence ID" value="OLY79296.1"/>
    <property type="molecule type" value="Genomic_DNA"/>
</dbReference>
<keyword evidence="1" id="KW-0175">Coiled coil</keyword>
<dbReference type="AlphaFoldDB" id="A0A1R0GQZ2"/>
<sequence length="462" mass="52080">MAETGLIRKSRFKRYSYNQDFSKNCTVNAQRGISLHITEEKDSSVNKTSRETSFSDISLANKLDCVSKFKSKVIPCTEKKVDSKPIINEIYRRSTDLKKCGINEPQISKKNPFSNYSFSETTSKQESVGYMQRLFQKDKYYENTIKKGFKKIEDGLNSKSLAIHTASNLNIPISGPSMKNDRPSNPETKLNFQNTEKSKLIAINETNIRAPLSKLISKSFDFASENTPKYVSPFIQTLKPQVGEQNPNKTAFPSDYSEKTKQILQTLLENNQKKEKNNELVNNQSKILNTPKTHNIIRAFVDPLYSNTGSDDKESYSIHSEIKEFSKNQNPSSNLNKDNVNSGVVALDNTEEHHIASEKISSGIKSNYTLDRSYSSKDSSFPNISNPFKPNIPNTESVSVASTPIPDLLTKSLEAPLTLVQKTCIEAQPDLILVDKNQQKETSQLPRNPYIIAENNVSFCIQ</sequence>
<dbReference type="Proteomes" id="UP000187455">
    <property type="component" value="Unassembled WGS sequence"/>
</dbReference>
<organism evidence="2 3">
    <name type="scientific">Smittium mucronatum</name>
    <dbReference type="NCBI Taxonomy" id="133383"/>
    <lineage>
        <taxon>Eukaryota</taxon>
        <taxon>Fungi</taxon>
        <taxon>Fungi incertae sedis</taxon>
        <taxon>Zoopagomycota</taxon>
        <taxon>Kickxellomycotina</taxon>
        <taxon>Harpellomycetes</taxon>
        <taxon>Harpellales</taxon>
        <taxon>Legeriomycetaceae</taxon>
        <taxon>Smittium</taxon>
    </lineage>
</organism>
<proteinExistence type="predicted"/>